<keyword evidence="1" id="KW-0732">Signal</keyword>
<evidence type="ECO:0000313" key="3">
    <source>
        <dbReference type="EMBL" id="KNZ60999.1"/>
    </source>
</evidence>
<evidence type="ECO:0000313" key="2">
    <source>
        <dbReference type="EMBL" id="KNZ60998.1"/>
    </source>
</evidence>
<feature type="chain" id="PRO_5007416567" evidence="1">
    <location>
        <begin position="22"/>
        <end position="126"/>
    </location>
</feature>
<reference evidence="3 4" key="1">
    <citation type="submission" date="2015-08" db="EMBL/GenBank/DDBJ databases">
        <title>Next Generation Sequencing and Analysis of the Genome of Puccinia sorghi L Schw, the Causal Agent of Maize Common Rust.</title>
        <authorList>
            <person name="Rochi L."/>
            <person name="Burguener G."/>
            <person name="Darino M."/>
            <person name="Turjanski A."/>
            <person name="Kreff E."/>
            <person name="Dieguez M.J."/>
            <person name="Sacco F."/>
        </authorList>
    </citation>
    <scope>NUCLEOTIDE SEQUENCE [LARGE SCALE GENOMIC DNA]</scope>
    <source>
        <strain evidence="3 4">RO10H11247</strain>
    </source>
</reference>
<dbReference type="VEuPathDB" id="FungiDB:VP01_1467g2"/>
<dbReference type="EMBL" id="LAVV01005198">
    <property type="protein sequence ID" value="KNZ60999.1"/>
    <property type="molecule type" value="Genomic_DNA"/>
</dbReference>
<proteinExistence type="predicted"/>
<dbReference type="EMBL" id="LAVV01005198">
    <property type="protein sequence ID" value="KNZ60998.1"/>
    <property type="molecule type" value="Genomic_DNA"/>
</dbReference>
<protein>
    <submittedName>
        <fullName evidence="3">Uncharacterized protein</fullName>
    </submittedName>
</protein>
<evidence type="ECO:0000256" key="1">
    <source>
        <dbReference type="SAM" id="SignalP"/>
    </source>
</evidence>
<feature type="signal peptide" evidence="1">
    <location>
        <begin position="1"/>
        <end position="21"/>
    </location>
</feature>
<organism evidence="3 4">
    <name type="scientific">Puccinia sorghi</name>
    <dbReference type="NCBI Taxonomy" id="27349"/>
    <lineage>
        <taxon>Eukaryota</taxon>
        <taxon>Fungi</taxon>
        <taxon>Dikarya</taxon>
        <taxon>Basidiomycota</taxon>
        <taxon>Pucciniomycotina</taxon>
        <taxon>Pucciniomycetes</taxon>
        <taxon>Pucciniales</taxon>
        <taxon>Pucciniaceae</taxon>
        <taxon>Puccinia</taxon>
    </lineage>
</organism>
<evidence type="ECO:0000313" key="4">
    <source>
        <dbReference type="Proteomes" id="UP000037035"/>
    </source>
</evidence>
<gene>
    <name evidence="2" type="ORF">VP01_1467g1</name>
    <name evidence="3" type="ORF">VP01_1467g2</name>
</gene>
<dbReference type="AlphaFoldDB" id="A0A0L6VJW1"/>
<accession>A0A0L6VJW1</accession>
<comment type="caution">
    <text evidence="3">The sequence shown here is derived from an EMBL/GenBank/DDBJ whole genome shotgun (WGS) entry which is preliminary data.</text>
</comment>
<dbReference type="VEuPathDB" id="FungiDB:VP01_1467g1"/>
<keyword evidence="4" id="KW-1185">Reference proteome</keyword>
<name>A0A0L6VJW1_9BASI</name>
<sequence length="126" mass="14951">MANRLFKTFIHFLSIFSILFCSFEYQTDDVVRQQSRLELGKQHGSEKRPLPMDSNKMYITENSLKQIKFISTPPFCLFDRPSNQVIFDEHNDNQIFGLFKFIPFSSMTFDELNNLDFLAEFLHDHN</sequence>
<dbReference type="Proteomes" id="UP000037035">
    <property type="component" value="Unassembled WGS sequence"/>
</dbReference>